<dbReference type="EMBL" id="ADBJ01000008">
    <property type="protein sequence ID" value="EFA84956.1"/>
    <property type="molecule type" value="Genomic_DNA"/>
</dbReference>
<organism evidence="1 2">
    <name type="scientific">Heterostelium pallidum (strain ATCC 26659 / Pp 5 / PN500)</name>
    <name type="common">Cellular slime mold</name>
    <name type="synonym">Polysphondylium pallidum</name>
    <dbReference type="NCBI Taxonomy" id="670386"/>
    <lineage>
        <taxon>Eukaryota</taxon>
        <taxon>Amoebozoa</taxon>
        <taxon>Evosea</taxon>
        <taxon>Eumycetozoa</taxon>
        <taxon>Dictyostelia</taxon>
        <taxon>Acytosteliales</taxon>
        <taxon>Acytosteliaceae</taxon>
        <taxon>Heterostelium</taxon>
    </lineage>
</organism>
<sequence>MGGDDRVRMNSNFNKDASNQYNYQQLESKQFDEIIEVMKRYQLRYTDQMSKEEMISVILNYQTTYSALSKTLNKQQQQQQQYKHSHIAINLSMLSAESIQHLQLPDLNRNDLIVLEKPAKSFQFKSIAIGLNELPMLSILTTHLTKLVITFIDSKPIRRINLSQLLAFLKSSDCKIKHFGIEKDVFLRQCLTGNNTIDTVELDVSTCISTILSFINIKRVIFIPKLDYFKHVHTQVNGYKPTGFAMVKSRKYYNRKSTQHEDLRVFGKRIYNINEQQKNSKKIESSFPYYLFLNYKS</sequence>
<proteinExistence type="predicted"/>
<dbReference type="InParanoid" id="D3B0Y2"/>
<accession>D3B0Y2</accession>
<dbReference type="Proteomes" id="UP000001396">
    <property type="component" value="Unassembled WGS sequence"/>
</dbReference>
<name>D3B0Y2_HETP5</name>
<protein>
    <submittedName>
        <fullName evidence="1">Uncharacterized protein</fullName>
    </submittedName>
</protein>
<dbReference type="GeneID" id="31357475"/>
<dbReference type="RefSeq" id="XP_020437066.1">
    <property type="nucleotide sequence ID" value="XM_020572949.1"/>
</dbReference>
<dbReference type="AlphaFoldDB" id="D3B0Y2"/>
<evidence type="ECO:0000313" key="1">
    <source>
        <dbReference type="EMBL" id="EFA84956.1"/>
    </source>
</evidence>
<comment type="caution">
    <text evidence="1">The sequence shown here is derived from an EMBL/GenBank/DDBJ whole genome shotgun (WGS) entry which is preliminary data.</text>
</comment>
<reference evidence="1 2" key="1">
    <citation type="journal article" date="2011" name="Genome Res.">
        <title>Phylogeny-wide analysis of social amoeba genomes highlights ancient origins for complex intercellular communication.</title>
        <authorList>
            <person name="Heidel A.J."/>
            <person name="Lawal H.M."/>
            <person name="Felder M."/>
            <person name="Schilde C."/>
            <person name="Helps N.R."/>
            <person name="Tunggal B."/>
            <person name="Rivero F."/>
            <person name="John U."/>
            <person name="Schleicher M."/>
            <person name="Eichinger L."/>
            <person name="Platzer M."/>
            <person name="Noegel A.A."/>
            <person name="Schaap P."/>
            <person name="Gloeckner G."/>
        </authorList>
    </citation>
    <scope>NUCLEOTIDE SEQUENCE [LARGE SCALE GENOMIC DNA]</scope>
    <source>
        <strain evidence="2">ATCC 26659 / Pp 5 / PN500</strain>
    </source>
</reference>
<gene>
    <name evidence="1" type="ORF">PPL_01949</name>
</gene>
<evidence type="ECO:0000313" key="2">
    <source>
        <dbReference type="Proteomes" id="UP000001396"/>
    </source>
</evidence>
<keyword evidence="2" id="KW-1185">Reference proteome</keyword>